<proteinExistence type="predicted"/>
<gene>
    <name evidence="3" type="ORF">L207DRAFT_513933</name>
</gene>
<dbReference type="Pfam" id="PF24809">
    <property type="entry name" value="DUF7708"/>
    <property type="match status" value="1"/>
</dbReference>
<evidence type="ECO:0000259" key="2">
    <source>
        <dbReference type="Pfam" id="PF24809"/>
    </source>
</evidence>
<feature type="region of interest" description="Disordered" evidence="1">
    <location>
        <begin position="1"/>
        <end position="36"/>
    </location>
</feature>
<dbReference type="PANTHER" id="PTHR40619">
    <property type="entry name" value="FUNGAL STAND N-TERMINAL GOODBYE DOMAIN-CONTAINING PROTEIN"/>
    <property type="match status" value="1"/>
</dbReference>
<feature type="domain" description="DUF7708" evidence="2">
    <location>
        <begin position="140"/>
        <end position="279"/>
    </location>
</feature>
<dbReference type="PANTHER" id="PTHR40619:SF3">
    <property type="entry name" value="FUNGAL STAND N-TERMINAL GOODBYE DOMAIN-CONTAINING PROTEIN"/>
    <property type="match status" value="1"/>
</dbReference>
<accession>A0A2J6RHI7</accession>
<sequence>MAGSELQSQIAATEERVGNEPESRSWTGETSLAQTTMKVEERVQTAQLQSLFDEKDENTNAFDPAEVARVALARCCERFSKEIDAVKDSRFSINRRSAKMKANTEIVSLAGSDFEEVTTLVEELQTGWRDNHPNVYRRFVSICGTLHSHKEIFAIFPSQSLYASVLCGAISVLIKAAVNYDSISETVSQTLEQISAKAARCSKLLHIIRTDSLKNKLAEVYAKVFYFFRDIVEWYLKSRTSRFFGSFNDKVNEGFQETAKAITELIDEIDKEAAVGGFAMQRVTLQRVSLLHESVDQKMTLLDEGITDIRAELLRQREQSRHSNLSRLEIRDEMVYGFLESFDEVSLKAQGIEYKITKSMRGQDNVSEDIRASGPPSTPRKLTLEKAAHLQAHIVGQSGVGLLEDRRKLLFDTKEVLRLKKWLASTEDSKILWICGPSELGNEFSATGNSLAVMTTAFRVEAPFISHFCALPRQTELDRGKKAQKIGLIGALYSLIYQLLQFNVEDDGCKLTRDQFQELDGSEDSWTKGIFILNELLCNTPQLSYCIIHGINKLEVAGGYGWCAQLIDVLVQHQKVEQSFSILFTTAGQSRVLSERIESRKREITDKATGIRKGGKLLEFSLSTNRRRKEKEVS</sequence>
<evidence type="ECO:0000256" key="1">
    <source>
        <dbReference type="SAM" id="MobiDB-lite"/>
    </source>
</evidence>
<dbReference type="Proteomes" id="UP000235786">
    <property type="component" value="Unassembled WGS sequence"/>
</dbReference>
<organism evidence="3 4">
    <name type="scientific">Hyaloscypha variabilis (strain UAMH 11265 / GT02V1 / F)</name>
    <name type="common">Meliniomyces variabilis</name>
    <dbReference type="NCBI Taxonomy" id="1149755"/>
    <lineage>
        <taxon>Eukaryota</taxon>
        <taxon>Fungi</taxon>
        <taxon>Dikarya</taxon>
        <taxon>Ascomycota</taxon>
        <taxon>Pezizomycotina</taxon>
        <taxon>Leotiomycetes</taxon>
        <taxon>Helotiales</taxon>
        <taxon>Hyaloscyphaceae</taxon>
        <taxon>Hyaloscypha</taxon>
        <taxon>Hyaloscypha variabilis</taxon>
    </lineage>
</organism>
<feature type="compositionally biased region" description="Basic and acidic residues" evidence="1">
    <location>
        <begin position="13"/>
        <end position="23"/>
    </location>
</feature>
<evidence type="ECO:0000313" key="4">
    <source>
        <dbReference type="Proteomes" id="UP000235786"/>
    </source>
</evidence>
<dbReference type="OrthoDB" id="4840035at2759"/>
<reference evidence="3 4" key="1">
    <citation type="submission" date="2016-04" db="EMBL/GenBank/DDBJ databases">
        <title>A degradative enzymes factory behind the ericoid mycorrhizal symbiosis.</title>
        <authorList>
            <consortium name="DOE Joint Genome Institute"/>
            <person name="Martino E."/>
            <person name="Morin E."/>
            <person name="Grelet G."/>
            <person name="Kuo A."/>
            <person name="Kohler A."/>
            <person name="Daghino S."/>
            <person name="Barry K."/>
            <person name="Choi C."/>
            <person name="Cichocki N."/>
            <person name="Clum A."/>
            <person name="Copeland A."/>
            <person name="Hainaut M."/>
            <person name="Haridas S."/>
            <person name="Labutti K."/>
            <person name="Lindquist E."/>
            <person name="Lipzen A."/>
            <person name="Khouja H.-R."/>
            <person name="Murat C."/>
            <person name="Ohm R."/>
            <person name="Olson A."/>
            <person name="Spatafora J."/>
            <person name="Veneault-Fourrey C."/>
            <person name="Henrissat B."/>
            <person name="Grigoriev I."/>
            <person name="Martin F."/>
            <person name="Perotto S."/>
        </authorList>
    </citation>
    <scope>NUCLEOTIDE SEQUENCE [LARGE SCALE GENOMIC DNA]</scope>
    <source>
        <strain evidence="3 4">F</strain>
    </source>
</reference>
<dbReference type="InterPro" id="IPR056125">
    <property type="entry name" value="DUF7708"/>
</dbReference>
<keyword evidence="4" id="KW-1185">Reference proteome</keyword>
<feature type="compositionally biased region" description="Polar residues" evidence="1">
    <location>
        <begin position="24"/>
        <end position="36"/>
    </location>
</feature>
<evidence type="ECO:0000313" key="3">
    <source>
        <dbReference type="EMBL" id="PMD37983.1"/>
    </source>
</evidence>
<feature type="compositionally biased region" description="Polar residues" evidence="1">
    <location>
        <begin position="1"/>
        <end position="11"/>
    </location>
</feature>
<dbReference type="EMBL" id="KZ613948">
    <property type="protein sequence ID" value="PMD37983.1"/>
    <property type="molecule type" value="Genomic_DNA"/>
</dbReference>
<dbReference type="AlphaFoldDB" id="A0A2J6RHI7"/>
<dbReference type="STRING" id="1149755.A0A2J6RHI7"/>
<name>A0A2J6RHI7_HYAVF</name>
<protein>
    <recommendedName>
        <fullName evidence="2">DUF7708 domain-containing protein</fullName>
    </recommendedName>
</protein>